<proteinExistence type="predicted"/>
<accession>A0A1E1M5H1</accession>
<dbReference type="InterPro" id="IPR001611">
    <property type="entry name" value="Leu-rich_rpt"/>
</dbReference>
<keyword evidence="5" id="KW-1185">Reference proteome</keyword>
<protein>
    <recommendedName>
        <fullName evidence="6">Leucine Rich Repeat domain protein</fullName>
    </recommendedName>
</protein>
<dbReference type="InterPro" id="IPR032675">
    <property type="entry name" value="LRR_dom_sf"/>
</dbReference>
<dbReference type="GO" id="GO:0005737">
    <property type="term" value="C:cytoplasm"/>
    <property type="evidence" value="ECO:0007669"/>
    <property type="project" value="TreeGrafter"/>
</dbReference>
<evidence type="ECO:0000256" key="1">
    <source>
        <dbReference type="ARBA" id="ARBA00022614"/>
    </source>
</evidence>
<dbReference type="InterPro" id="IPR050216">
    <property type="entry name" value="LRR_domain-containing"/>
</dbReference>
<dbReference type="Proteomes" id="UP000177625">
    <property type="component" value="Unassembled WGS sequence"/>
</dbReference>
<organism evidence="4 5">
    <name type="scientific">Rhynchosporium secalis</name>
    <name type="common">Barley scald fungus</name>
    <dbReference type="NCBI Taxonomy" id="38038"/>
    <lineage>
        <taxon>Eukaryota</taxon>
        <taxon>Fungi</taxon>
        <taxon>Dikarya</taxon>
        <taxon>Ascomycota</taxon>
        <taxon>Pezizomycotina</taxon>
        <taxon>Leotiomycetes</taxon>
        <taxon>Helotiales</taxon>
        <taxon>Ploettnerulaceae</taxon>
        <taxon>Rhynchosporium</taxon>
    </lineage>
</organism>
<dbReference type="Gene3D" id="3.80.10.10">
    <property type="entry name" value="Ribonuclease Inhibitor"/>
    <property type="match status" value="1"/>
</dbReference>
<evidence type="ECO:0000256" key="3">
    <source>
        <dbReference type="SAM" id="MobiDB-lite"/>
    </source>
</evidence>
<dbReference type="Pfam" id="PF13855">
    <property type="entry name" value="LRR_8"/>
    <property type="match status" value="1"/>
</dbReference>
<dbReference type="AlphaFoldDB" id="A0A1E1M5H1"/>
<sequence>MSEDLPLPRLTWNPSTETFSKDAPRKRVRSSPPVSSDPIFSGDEDPSADNYTQHDVRRKRKYRGPWYRQRPEPDSELNDSDQLPQRKKRPFERQFDSGIFMGSDGTDIGEEMEDAGAGNGPALSLRLERDLKTEERLSPEDMARKQIELCLEEGNEIIDLSSSSLTSLSNATIRPLNAFTRVPTSSDAFFPLQPKLKLFLYSNRLTSLPAELFNLERLTVLSLRDNEIHELPPSIGKLQRLRELNLSQNGLRYLPYEILDLLTQTSDLSSLILHPNKFHQAQVPESEEMEVEELQYKIGLGNRTPKHPFKDATISYMPSRAGPDWHPRWKVEFQARSEIRFLDIIGRLLKGPVFNFSIPVADLDDTPHAPTSHSVETSRSPSLLEVALTACSRSPQLPYLSDMLEKDSPDYLHKILADAVVKRDSGGSKCTICERNYILPRTEWIEWWEIARNLHEAIPSAASPLRQRENDRDVMESMIPLIRRGCSWKCVPEKMIKLDVYEFSGLDMNPGLLDSAYI</sequence>
<feature type="region of interest" description="Disordered" evidence="3">
    <location>
        <begin position="1"/>
        <end position="100"/>
    </location>
</feature>
<name>A0A1E1M5H1_RHYSE</name>
<evidence type="ECO:0000313" key="5">
    <source>
        <dbReference type="Proteomes" id="UP000177625"/>
    </source>
</evidence>
<dbReference type="SMART" id="SM00369">
    <property type="entry name" value="LRR_TYP"/>
    <property type="match status" value="2"/>
</dbReference>
<dbReference type="PANTHER" id="PTHR48051">
    <property type="match status" value="1"/>
</dbReference>
<evidence type="ECO:0008006" key="6">
    <source>
        <dbReference type="Google" id="ProtNLM"/>
    </source>
</evidence>
<dbReference type="PANTHER" id="PTHR48051:SF1">
    <property type="entry name" value="RAS SUPPRESSOR PROTEIN 1"/>
    <property type="match status" value="1"/>
</dbReference>
<reference evidence="5" key="1">
    <citation type="submission" date="2016-03" db="EMBL/GenBank/DDBJ databases">
        <authorList>
            <person name="Guldener U."/>
        </authorList>
    </citation>
    <scope>NUCLEOTIDE SEQUENCE [LARGE SCALE GENOMIC DNA]</scope>
</reference>
<evidence type="ECO:0000313" key="4">
    <source>
        <dbReference type="EMBL" id="CZT44344.1"/>
    </source>
</evidence>
<gene>
    <name evidence="4" type="ORF">RSE6_04498</name>
</gene>
<dbReference type="SUPFAM" id="SSF52058">
    <property type="entry name" value="L domain-like"/>
    <property type="match status" value="1"/>
</dbReference>
<dbReference type="EMBL" id="FJVC01000167">
    <property type="protein sequence ID" value="CZT44344.1"/>
    <property type="molecule type" value="Genomic_DNA"/>
</dbReference>
<dbReference type="InterPro" id="IPR003591">
    <property type="entry name" value="Leu-rich_rpt_typical-subtyp"/>
</dbReference>
<keyword evidence="2" id="KW-0677">Repeat</keyword>
<evidence type="ECO:0000256" key="2">
    <source>
        <dbReference type="ARBA" id="ARBA00022737"/>
    </source>
</evidence>
<keyword evidence="1" id="KW-0433">Leucine-rich repeat</keyword>